<proteinExistence type="predicted"/>
<feature type="compositionally biased region" description="Gly residues" evidence="1">
    <location>
        <begin position="8"/>
        <end position="31"/>
    </location>
</feature>
<feature type="region of interest" description="Disordered" evidence="1">
    <location>
        <begin position="221"/>
        <end position="276"/>
    </location>
</feature>
<comment type="caution">
    <text evidence="2">The sequence shown here is derived from an EMBL/GenBank/DDBJ whole genome shotgun (WGS) entry which is preliminary data.</text>
</comment>
<accession>A0ABR4BUK9</accession>
<sequence>MASSSASGLGGPSNGQGGKGFGSGSASGGDAGSHNSQDTPTTPSTSRPSRRARTYRNSDGEASSPVGTQYSPGGTPRAPMASINTAIPPPLYQPQALGRPTNAPSRISADALARVQGASMIQQNSLAYASSTTQGGISYVAPRDNGFTSFTSFGSFESLLPSAPLARPVLFDPFVDPGSTPANAASPLPALYAPPLYRVPAPPSMFGPPLHSVPIVARPAAQVPQSNPGPAGPGPRPAPGTAPSHLQPPRAATRPRRDSEDSPEGDKKVLVFRNFR</sequence>
<reference evidence="2 3" key="1">
    <citation type="journal article" date="2024" name="Commun. Biol.">
        <title>Comparative genomic analysis of thermophilic fungi reveals convergent evolutionary adaptations and gene losses.</title>
        <authorList>
            <person name="Steindorff A.S."/>
            <person name="Aguilar-Pontes M.V."/>
            <person name="Robinson A.J."/>
            <person name="Andreopoulos B."/>
            <person name="LaButti K."/>
            <person name="Kuo A."/>
            <person name="Mondo S."/>
            <person name="Riley R."/>
            <person name="Otillar R."/>
            <person name="Haridas S."/>
            <person name="Lipzen A."/>
            <person name="Grimwood J."/>
            <person name="Schmutz J."/>
            <person name="Clum A."/>
            <person name="Reid I.D."/>
            <person name="Moisan M.C."/>
            <person name="Butler G."/>
            <person name="Nguyen T.T.M."/>
            <person name="Dewar K."/>
            <person name="Conant G."/>
            <person name="Drula E."/>
            <person name="Henrissat B."/>
            <person name="Hansel C."/>
            <person name="Singer S."/>
            <person name="Hutchinson M.I."/>
            <person name="de Vries R.P."/>
            <person name="Natvig D.O."/>
            <person name="Powell A.J."/>
            <person name="Tsang A."/>
            <person name="Grigoriev I.V."/>
        </authorList>
    </citation>
    <scope>NUCLEOTIDE SEQUENCE [LARGE SCALE GENOMIC DNA]</scope>
    <source>
        <strain evidence="2 3">CBS 494.80</strain>
    </source>
</reference>
<dbReference type="EMBL" id="JAZHXI010000019">
    <property type="protein sequence ID" value="KAL2061319.1"/>
    <property type="molecule type" value="Genomic_DNA"/>
</dbReference>
<feature type="region of interest" description="Disordered" evidence="1">
    <location>
        <begin position="1"/>
        <end position="104"/>
    </location>
</feature>
<feature type="compositionally biased region" description="Pro residues" evidence="1">
    <location>
        <begin position="230"/>
        <end position="240"/>
    </location>
</feature>
<dbReference type="Proteomes" id="UP001595075">
    <property type="component" value="Unassembled WGS sequence"/>
</dbReference>
<feature type="compositionally biased region" description="Basic and acidic residues" evidence="1">
    <location>
        <begin position="255"/>
        <end position="269"/>
    </location>
</feature>
<gene>
    <name evidence="2" type="ORF">VTL71DRAFT_7592</name>
</gene>
<keyword evidence="3" id="KW-1185">Reference proteome</keyword>
<protein>
    <submittedName>
        <fullName evidence="2">Uncharacterized protein</fullName>
    </submittedName>
</protein>
<name>A0ABR4BUK9_9HELO</name>
<organism evidence="2 3">
    <name type="scientific">Oculimacula yallundae</name>
    <dbReference type="NCBI Taxonomy" id="86028"/>
    <lineage>
        <taxon>Eukaryota</taxon>
        <taxon>Fungi</taxon>
        <taxon>Dikarya</taxon>
        <taxon>Ascomycota</taxon>
        <taxon>Pezizomycotina</taxon>
        <taxon>Leotiomycetes</taxon>
        <taxon>Helotiales</taxon>
        <taxon>Ploettnerulaceae</taxon>
        <taxon>Oculimacula</taxon>
    </lineage>
</organism>
<evidence type="ECO:0000313" key="3">
    <source>
        <dbReference type="Proteomes" id="UP001595075"/>
    </source>
</evidence>
<evidence type="ECO:0000313" key="2">
    <source>
        <dbReference type="EMBL" id="KAL2061319.1"/>
    </source>
</evidence>
<evidence type="ECO:0000256" key="1">
    <source>
        <dbReference type="SAM" id="MobiDB-lite"/>
    </source>
</evidence>